<proteinExistence type="predicted"/>
<dbReference type="PANTHER" id="PTHR33121">
    <property type="entry name" value="CYCLIC DI-GMP PHOSPHODIESTERASE PDEF"/>
    <property type="match status" value="1"/>
</dbReference>
<sequence>MVEKIDFESIVETFPNAVILVKPVFTENKVQSANILYANPMLKKLTASEEIPSDAPLQECLSQAIENYGSANVSFYSQKCGLWLKMTANAIKENFLITLQDCSEEKEKEQKICEQKDELEKNRAELDSQLKNFRTLNSQLKFAAYHDSLTNLYNRAWLTSEMHRCITQNFEFGIILFDIDNTKDVNESQGHRAGDEMLRQAAALLRTVENENIIASRFGGDEFVILFKNLPARSDIKSLGDKTQSLFNAEGMGISGGIAIYPDDASDCEDLLKFADMAKFDVKKNGKNSISFFNSVMQEKFLRKLSIETKLSKALAEGSFQLYYQPQYNIKTEKLRGFEALLRWHDDELGWISPEQFIPLAEETTKIITSIGDWVMETAMSVLAKWERKFNFEGIISVNVSPIQFKQTDFIEKLIEKVIRFGITKSHLEIEITEGVLIDNLQDTVSKLEIIRQMGIGISLDDFGTGYSSLRYLQMLPLTTLKIDKSFVANIQNGRESNITESIVSMVSKMGLDTIAEGVETNEQLEILKKFKCNNLQGFLKGRPMPVELCEKLLSKD</sequence>
<dbReference type="GO" id="GO:0071111">
    <property type="term" value="F:cyclic-guanylate-specific phosphodiesterase activity"/>
    <property type="evidence" value="ECO:0007669"/>
    <property type="project" value="InterPro"/>
</dbReference>
<dbReference type="PANTHER" id="PTHR33121:SF70">
    <property type="entry name" value="SIGNALING PROTEIN YKOW"/>
    <property type="match status" value="1"/>
</dbReference>
<dbReference type="CDD" id="cd01948">
    <property type="entry name" value="EAL"/>
    <property type="match status" value="1"/>
</dbReference>
<dbReference type="Pfam" id="PF00563">
    <property type="entry name" value="EAL"/>
    <property type="match status" value="1"/>
</dbReference>
<dbReference type="NCBIfam" id="TIGR00254">
    <property type="entry name" value="GGDEF"/>
    <property type="match status" value="1"/>
</dbReference>
<feature type="domain" description="GGDEF" evidence="3">
    <location>
        <begin position="170"/>
        <end position="295"/>
    </location>
</feature>
<dbReference type="CDD" id="cd01949">
    <property type="entry name" value="GGDEF"/>
    <property type="match status" value="1"/>
</dbReference>
<gene>
    <name evidence="4" type="ORF">IWA51_09575</name>
</gene>
<dbReference type="KEGG" id="tper:IWA51_09575"/>
<reference evidence="4 5" key="1">
    <citation type="submission" date="2020-11" db="EMBL/GenBank/DDBJ databases">
        <title>Treponema Peruensis nv. sp., first commensal Treponema isolated from human feces.</title>
        <authorList>
            <person name="Belkhou C."/>
            <person name="Raes J."/>
        </authorList>
    </citation>
    <scope>NUCLEOTIDE SEQUENCE [LARGE SCALE GENOMIC DNA]</scope>
    <source>
        <strain evidence="4 5">RCC2812</strain>
    </source>
</reference>
<dbReference type="SMART" id="SM00267">
    <property type="entry name" value="GGDEF"/>
    <property type="match status" value="1"/>
</dbReference>
<dbReference type="SMART" id="SM00052">
    <property type="entry name" value="EAL"/>
    <property type="match status" value="1"/>
</dbReference>
<evidence type="ECO:0000259" key="2">
    <source>
        <dbReference type="PROSITE" id="PS50883"/>
    </source>
</evidence>
<dbReference type="EMBL" id="CP064936">
    <property type="protein sequence ID" value="QQA00512.1"/>
    <property type="molecule type" value="Genomic_DNA"/>
</dbReference>
<evidence type="ECO:0000313" key="5">
    <source>
        <dbReference type="Proteomes" id="UP000595224"/>
    </source>
</evidence>
<dbReference type="Proteomes" id="UP000595224">
    <property type="component" value="Chromosome"/>
</dbReference>
<dbReference type="InterPro" id="IPR050706">
    <property type="entry name" value="Cyclic-di-GMP_PDE-like"/>
</dbReference>
<dbReference type="InterPro" id="IPR043128">
    <property type="entry name" value="Rev_trsase/Diguanyl_cyclase"/>
</dbReference>
<dbReference type="InterPro" id="IPR029787">
    <property type="entry name" value="Nucleotide_cyclase"/>
</dbReference>
<feature type="domain" description="EAL" evidence="2">
    <location>
        <begin position="304"/>
        <end position="557"/>
    </location>
</feature>
<keyword evidence="1" id="KW-0175">Coiled coil</keyword>
<accession>A0A7T3RCJ0</accession>
<keyword evidence="5" id="KW-1185">Reference proteome</keyword>
<dbReference type="PROSITE" id="PS50887">
    <property type="entry name" value="GGDEF"/>
    <property type="match status" value="1"/>
</dbReference>
<dbReference type="SUPFAM" id="SSF55073">
    <property type="entry name" value="Nucleotide cyclase"/>
    <property type="match status" value="1"/>
</dbReference>
<dbReference type="Gene3D" id="3.30.70.270">
    <property type="match status" value="1"/>
</dbReference>
<evidence type="ECO:0000256" key="1">
    <source>
        <dbReference type="SAM" id="Coils"/>
    </source>
</evidence>
<name>A0A7T3RCJ0_9SPIR</name>
<evidence type="ECO:0000313" key="4">
    <source>
        <dbReference type="EMBL" id="QQA00512.1"/>
    </source>
</evidence>
<dbReference type="Gene3D" id="3.20.20.450">
    <property type="entry name" value="EAL domain"/>
    <property type="match status" value="1"/>
</dbReference>
<dbReference type="AlphaFoldDB" id="A0A7T3RCJ0"/>
<protein>
    <submittedName>
        <fullName evidence="4">Bifunctional diguanylate cyclase/phosphodiesterase</fullName>
    </submittedName>
</protein>
<dbReference type="RefSeq" id="WP_198442242.1">
    <property type="nucleotide sequence ID" value="NZ_CBCSHE010000009.1"/>
</dbReference>
<dbReference type="InterPro" id="IPR035919">
    <property type="entry name" value="EAL_sf"/>
</dbReference>
<evidence type="ECO:0000259" key="3">
    <source>
        <dbReference type="PROSITE" id="PS50887"/>
    </source>
</evidence>
<dbReference type="InterPro" id="IPR000160">
    <property type="entry name" value="GGDEF_dom"/>
</dbReference>
<dbReference type="Pfam" id="PF00990">
    <property type="entry name" value="GGDEF"/>
    <property type="match status" value="1"/>
</dbReference>
<feature type="coiled-coil region" evidence="1">
    <location>
        <begin position="102"/>
        <end position="136"/>
    </location>
</feature>
<dbReference type="SUPFAM" id="SSF141868">
    <property type="entry name" value="EAL domain-like"/>
    <property type="match status" value="1"/>
</dbReference>
<dbReference type="PROSITE" id="PS50883">
    <property type="entry name" value="EAL"/>
    <property type="match status" value="1"/>
</dbReference>
<organism evidence="4 5">
    <name type="scientific">Treponema peruense</name>
    <dbReference type="NCBI Taxonomy" id="2787628"/>
    <lineage>
        <taxon>Bacteria</taxon>
        <taxon>Pseudomonadati</taxon>
        <taxon>Spirochaetota</taxon>
        <taxon>Spirochaetia</taxon>
        <taxon>Spirochaetales</taxon>
        <taxon>Treponemataceae</taxon>
        <taxon>Treponema</taxon>
    </lineage>
</organism>
<dbReference type="InterPro" id="IPR001633">
    <property type="entry name" value="EAL_dom"/>
</dbReference>